<evidence type="ECO:0000256" key="3">
    <source>
        <dbReference type="ARBA" id="ARBA00004763"/>
    </source>
</evidence>
<dbReference type="SUPFAM" id="SSF51717">
    <property type="entry name" value="Dihydropteroate synthetase-like"/>
    <property type="match status" value="1"/>
</dbReference>
<name>A0ABX0UPU0_9BACT</name>
<evidence type="ECO:0000256" key="8">
    <source>
        <dbReference type="ARBA" id="ARBA00022909"/>
    </source>
</evidence>
<dbReference type="CDD" id="cd00739">
    <property type="entry name" value="DHPS"/>
    <property type="match status" value="1"/>
</dbReference>
<comment type="caution">
    <text evidence="10">The sequence shown here is derived from an EMBL/GenBank/DDBJ whole genome shotgun (WGS) entry which is preliminary data.</text>
</comment>
<keyword evidence="11" id="KW-1185">Reference proteome</keyword>
<evidence type="ECO:0000313" key="10">
    <source>
        <dbReference type="EMBL" id="NIJ53695.1"/>
    </source>
</evidence>
<dbReference type="Gene3D" id="3.20.20.20">
    <property type="entry name" value="Dihydropteroate synthase-like"/>
    <property type="match status" value="1"/>
</dbReference>
<dbReference type="InterPro" id="IPR011005">
    <property type="entry name" value="Dihydropteroate_synth-like_sf"/>
</dbReference>
<evidence type="ECO:0000256" key="4">
    <source>
        <dbReference type="ARBA" id="ARBA00012458"/>
    </source>
</evidence>
<dbReference type="PANTHER" id="PTHR20941">
    <property type="entry name" value="FOLATE SYNTHESIS PROTEINS"/>
    <property type="match status" value="1"/>
</dbReference>
<evidence type="ECO:0000256" key="7">
    <source>
        <dbReference type="ARBA" id="ARBA00022842"/>
    </source>
</evidence>
<dbReference type="EC" id="2.5.1.15" evidence="4"/>
<dbReference type="EMBL" id="JAASQJ010000003">
    <property type="protein sequence ID" value="NIJ53695.1"/>
    <property type="molecule type" value="Genomic_DNA"/>
</dbReference>
<dbReference type="NCBIfam" id="TIGR01496">
    <property type="entry name" value="DHPS"/>
    <property type="match status" value="1"/>
</dbReference>
<comment type="cofactor">
    <cofactor evidence="2">
        <name>Mg(2+)</name>
        <dbReference type="ChEBI" id="CHEBI:18420"/>
    </cofactor>
</comment>
<dbReference type="GO" id="GO:0004156">
    <property type="term" value="F:dihydropteroate synthase activity"/>
    <property type="evidence" value="ECO:0007669"/>
    <property type="project" value="UniProtKB-EC"/>
</dbReference>
<evidence type="ECO:0000256" key="2">
    <source>
        <dbReference type="ARBA" id="ARBA00001946"/>
    </source>
</evidence>
<reference evidence="10 11" key="1">
    <citation type="submission" date="2020-03" db="EMBL/GenBank/DDBJ databases">
        <title>Genomic Encyclopedia of Type Strains, Phase IV (KMG-IV): sequencing the most valuable type-strain genomes for metagenomic binning, comparative biology and taxonomic classification.</title>
        <authorList>
            <person name="Goeker M."/>
        </authorList>
    </citation>
    <scope>NUCLEOTIDE SEQUENCE [LARGE SCALE GENOMIC DNA]</scope>
    <source>
        <strain evidence="10 11">DSM 102865</strain>
    </source>
</reference>
<dbReference type="InterPro" id="IPR045031">
    <property type="entry name" value="DHP_synth-like"/>
</dbReference>
<dbReference type="RefSeq" id="WP_167271147.1">
    <property type="nucleotide sequence ID" value="NZ_JAASQJ010000003.1"/>
</dbReference>
<evidence type="ECO:0000259" key="9">
    <source>
        <dbReference type="PROSITE" id="PS50972"/>
    </source>
</evidence>
<evidence type="ECO:0000256" key="1">
    <source>
        <dbReference type="ARBA" id="ARBA00000012"/>
    </source>
</evidence>
<dbReference type="PANTHER" id="PTHR20941:SF1">
    <property type="entry name" value="FOLIC ACID SYNTHESIS PROTEIN FOL1"/>
    <property type="match status" value="1"/>
</dbReference>
<dbReference type="InterPro" id="IPR000489">
    <property type="entry name" value="Pterin-binding_dom"/>
</dbReference>
<sequence>MVQVNKKTLNIRGKLLDLSTPVAMGILNLTSDSFYAESRAGNSEQIVEMAGKMIEEGAKIVDIGGYSTRPGAKEIDISKEMEKVEAALDPLVKYFPNLVISIDTFRSQVAAMAVGKGASLINDVSGGTLDDLMFKVTADLKVPYILMHMRGTPQTMNQMTSYNQLVPDILKDLQNKILALKALGVADVIIDPGFGFAKTISQNFELIQNLNAFNLLGYPLLVGISRKTTIYKTLDISANEALNGTTVLNIMALQQGVSILRVHDVRPAVEAIKLWNAAGRCMN</sequence>
<dbReference type="PROSITE" id="PS50972">
    <property type="entry name" value="PTERIN_BINDING"/>
    <property type="match status" value="1"/>
</dbReference>
<keyword evidence="8" id="KW-0289">Folate biosynthesis</keyword>
<comment type="pathway">
    <text evidence="3">Cofactor biosynthesis; tetrahydrofolate biosynthesis; 7,8-dihydrofolate from 2-amino-4-hydroxy-6-hydroxymethyl-7,8-dihydropteridine diphosphate and 4-aminobenzoate: step 1/2.</text>
</comment>
<gene>
    <name evidence="10" type="ORF">FHS68_002877</name>
</gene>
<protein>
    <recommendedName>
        <fullName evidence="4">dihydropteroate synthase</fullName>
        <ecNumber evidence="4">2.5.1.15</ecNumber>
    </recommendedName>
</protein>
<evidence type="ECO:0000256" key="5">
    <source>
        <dbReference type="ARBA" id="ARBA00022679"/>
    </source>
</evidence>
<feature type="domain" description="Pterin-binding" evidence="9">
    <location>
        <begin position="21"/>
        <end position="273"/>
    </location>
</feature>
<evidence type="ECO:0000256" key="6">
    <source>
        <dbReference type="ARBA" id="ARBA00022723"/>
    </source>
</evidence>
<dbReference type="InterPro" id="IPR006390">
    <property type="entry name" value="DHP_synth_dom"/>
</dbReference>
<evidence type="ECO:0000313" key="11">
    <source>
        <dbReference type="Proteomes" id="UP001179181"/>
    </source>
</evidence>
<keyword evidence="7" id="KW-0460">Magnesium</keyword>
<keyword evidence="6" id="KW-0479">Metal-binding</keyword>
<accession>A0ABX0UPU0</accession>
<keyword evidence="5 10" id="KW-0808">Transferase</keyword>
<dbReference type="PROSITE" id="PS00793">
    <property type="entry name" value="DHPS_2"/>
    <property type="match status" value="1"/>
</dbReference>
<comment type="catalytic activity">
    <reaction evidence="1">
        <text>(7,8-dihydropterin-6-yl)methyl diphosphate + 4-aminobenzoate = 7,8-dihydropteroate + diphosphate</text>
        <dbReference type="Rhea" id="RHEA:19949"/>
        <dbReference type="ChEBI" id="CHEBI:17836"/>
        <dbReference type="ChEBI" id="CHEBI:17839"/>
        <dbReference type="ChEBI" id="CHEBI:33019"/>
        <dbReference type="ChEBI" id="CHEBI:72950"/>
        <dbReference type="EC" id="2.5.1.15"/>
    </reaction>
</comment>
<dbReference type="Pfam" id="PF00809">
    <property type="entry name" value="Pterin_bind"/>
    <property type="match status" value="1"/>
</dbReference>
<dbReference type="Proteomes" id="UP001179181">
    <property type="component" value="Unassembled WGS sequence"/>
</dbReference>
<proteinExistence type="predicted"/>
<organism evidence="10 11">
    <name type="scientific">Dyadobacter arcticus</name>
    <dbReference type="NCBI Taxonomy" id="1078754"/>
    <lineage>
        <taxon>Bacteria</taxon>
        <taxon>Pseudomonadati</taxon>
        <taxon>Bacteroidota</taxon>
        <taxon>Cytophagia</taxon>
        <taxon>Cytophagales</taxon>
        <taxon>Spirosomataceae</taxon>
        <taxon>Dyadobacter</taxon>
    </lineage>
</organism>